<gene>
    <name evidence="2" type="ORF">ACFOD6_21045</name>
</gene>
<proteinExistence type="predicted"/>
<reference evidence="3" key="1">
    <citation type="journal article" date="2019" name="Int. J. Syst. Evol. Microbiol.">
        <title>The Global Catalogue of Microorganisms (GCM) 10K type strain sequencing project: providing services to taxonomists for standard genome sequencing and annotation.</title>
        <authorList>
            <consortium name="The Broad Institute Genomics Platform"/>
            <consortium name="The Broad Institute Genome Sequencing Center for Infectious Disease"/>
            <person name="Wu L."/>
            <person name="Ma J."/>
        </authorList>
    </citation>
    <scope>NUCLEOTIDE SEQUENCE [LARGE SCALE GENOMIC DNA]</scope>
    <source>
        <strain evidence="3">KCTC 62102</strain>
    </source>
</reference>
<dbReference type="Gene3D" id="2.60.120.260">
    <property type="entry name" value="Galactose-binding domain-like"/>
    <property type="match status" value="1"/>
</dbReference>
<accession>A0ABV7DZI6</accession>
<feature type="region of interest" description="Disordered" evidence="1">
    <location>
        <begin position="377"/>
        <end position="402"/>
    </location>
</feature>
<feature type="region of interest" description="Disordered" evidence="1">
    <location>
        <begin position="219"/>
        <end position="283"/>
    </location>
</feature>
<name>A0ABV7DZI6_9RHOB</name>
<dbReference type="EMBL" id="JBHRSM010000053">
    <property type="protein sequence ID" value="MFC3088533.1"/>
    <property type="molecule type" value="Genomic_DNA"/>
</dbReference>
<comment type="caution">
    <text evidence="2">The sequence shown here is derived from an EMBL/GenBank/DDBJ whole genome shotgun (WGS) entry which is preliminary data.</text>
</comment>
<organism evidence="2 3">
    <name type="scientific">Tabrizicola soli</name>
    <dbReference type="NCBI Taxonomy" id="2185115"/>
    <lineage>
        <taxon>Bacteria</taxon>
        <taxon>Pseudomonadati</taxon>
        <taxon>Pseudomonadota</taxon>
        <taxon>Alphaproteobacteria</taxon>
        <taxon>Rhodobacterales</taxon>
        <taxon>Paracoccaceae</taxon>
        <taxon>Tabrizicola</taxon>
    </lineage>
</organism>
<dbReference type="RefSeq" id="WP_197644622.1">
    <property type="nucleotide sequence ID" value="NZ_JAEACP010000012.1"/>
</dbReference>
<evidence type="ECO:0000313" key="2">
    <source>
        <dbReference type="EMBL" id="MFC3088533.1"/>
    </source>
</evidence>
<evidence type="ECO:0000256" key="1">
    <source>
        <dbReference type="SAM" id="MobiDB-lite"/>
    </source>
</evidence>
<protein>
    <submittedName>
        <fullName evidence="2">Uncharacterized protein</fullName>
    </submittedName>
</protein>
<keyword evidence="3" id="KW-1185">Reference proteome</keyword>
<evidence type="ECO:0000313" key="3">
    <source>
        <dbReference type="Proteomes" id="UP001595445"/>
    </source>
</evidence>
<dbReference type="Proteomes" id="UP001595445">
    <property type="component" value="Unassembled WGS sequence"/>
</dbReference>
<sequence length="875" mass="93057">MSFERKIAGLGLPEVKAPTITPTDDQKPGVMVLSGGGVVAPERGHKNWGQTINQGFELRSLMTTAQYWEFTEADDPGFAVRPGEFGYFVVRSPGGPFLISLTKPDGVPTSQHTKLGKYRHRQRWCFLEVYYPTDTTLSFSSDYAFTTAAWKAELWEQEDLALLIGEDSPITYAMLAKGVVPQGLDELLAEGPRLAGTSDLFLISYNERTGKATVVLLSGPAGMEGMDPQEPDPDATEPVPGDGTTPPTPKPWDPKGPKPNTPNPETENEYTDPTTGLPLVSTPPPAGSGLLYALHGSSVSVSEDCGATWAPVNITGTGGLVDIVATKAGIFVLDDAGQVFTAPRIADPFQLVQLAETTTSKVEVAVVNGDFETGDLTGWTSLGAQPPRPLRTTQPPQRPGSKHYITRDWQTVTGPFKIRQAVEIPDGSTDLQVSVQCYRGDGDQIGTLRVVSQDDVALPTGTRTFVGNTCANFARSPEGEQLNLVVVSGTVSVFNGENGSSGTRVFELRRQDGSIYDRPVFLSIGDLDSHEELRFQESKVLAWFIGGSIATSTAGGLRYFTTTADNQNGGIILRDGAFAIHFVTLASSISLNGSPLPEWVNKTTVEVAATKTGQWEELSLPFPDATGALLIVELEGGGDRVDVYFDDVRITSGQNTPALQVLAIASVEGDQGGAELYLDGGILRHVADAAELGSTIPVPAPNITMADHDPESSRVASNGTDAWVWVDGAWSAPISGPFSSIVADPIPVLVRSNGEVLDAGYWASPGDLLFSLASGFTEAGGGEWHGSGDRRRSGILFTEASSGVLRSVATSGELPESTQPVSAIAVQRRSLPTDSGRILGWSVGSTDLFWTSELTVPWNVAGALGAPIIKIVELR</sequence>